<evidence type="ECO:0000256" key="3">
    <source>
        <dbReference type="ARBA" id="ARBA00022801"/>
    </source>
</evidence>
<accession>A0A4Y9T517</accession>
<name>A0A4Y9T517_9BURK</name>
<dbReference type="RefSeq" id="WP_135188261.1">
    <property type="nucleotide sequence ID" value="NZ_SPUM01000019.1"/>
</dbReference>
<dbReference type="AlphaFoldDB" id="A0A4Y9T517"/>
<gene>
    <name evidence="6" type="ORF">E4O92_02865</name>
</gene>
<dbReference type="PANTHER" id="PTHR43817">
    <property type="entry name" value="GLYCOSYL HYDROLASE"/>
    <property type="match status" value="1"/>
</dbReference>
<dbReference type="GO" id="GO:0004553">
    <property type="term" value="F:hydrolase activity, hydrolyzing O-glycosyl compounds"/>
    <property type="evidence" value="ECO:0007669"/>
    <property type="project" value="InterPro"/>
</dbReference>
<keyword evidence="7" id="KW-1185">Reference proteome</keyword>
<keyword evidence="2" id="KW-0732">Signal</keyword>
<dbReference type="PANTHER" id="PTHR43817:SF1">
    <property type="entry name" value="HYDROLASE, FAMILY 43, PUTATIVE (AFU_ORTHOLOGUE AFUA_3G01660)-RELATED"/>
    <property type="match status" value="1"/>
</dbReference>
<comment type="similarity">
    <text evidence="1">Belongs to the glycosyl hydrolase 43 family.</text>
</comment>
<evidence type="ECO:0000313" key="6">
    <source>
        <dbReference type="EMBL" id="TFW34935.1"/>
    </source>
</evidence>
<proteinExistence type="inferred from homology"/>
<dbReference type="Gene3D" id="2.115.10.20">
    <property type="entry name" value="Glycosyl hydrolase domain, family 43"/>
    <property type="match status" value="1"/>
</dbReference>
<dbReference type="EMBL" id="SPUM01000019">
    <property type="protein sequence ID" value="TFW34935.1"/>
    <property type="molecule type" value="Genomic_DNA"/>
</dbReference>
<dbReference type="Pfam" id="PF04616">
    <property type="entry name" value="Glyco_hydro_43"/>
    <property type="match status" value="1"/>
</dbReference>
<organism evidence="6 7">
    <name type="scientific">Massilia horti</name>
    <dbReference type="NCBI Taxonomy" id="2562153"/>
    <lineage>
        <taxon>Bacteria</taxon>
        <taxon>Pseudomonadati</taxon>
        <taxon>Pseudomonadota</taxon>
        <taxon>Betaproteobacteria</taxon>
        <taxon>Burkholderiales</taxon>
        <taxon>Oxalobacteraceae</taxon>
        <taxon>Telluria group</taxon>
        <taxon>Massilia</taxon>
    </lineage>
</organism>
<comment type="caution">
    <text evidence="6">The sequence shown here is derived from an EMBL/GenBank/DDBJ whole genome shotgun (WGS) entry which is preliminary data.</text>
</comment>
<keyword evidence="4" id="KW-0326">Glycosidase</keyword>
<evidence type="ECO:0000256" key="5">
    <source>
        <dbReference type="SAM" id="MobiDB-lite"/>
    </source>
</evidence>
<evidence type="ECO:0000313" key="7">
    <source>
        <dbReference type="Proteomes" id="UP000297258"/>
    </source>
</evidence>
<evidence type="ECO:0000256" key="4">
    <source>
        <dbReference type="ARBA" id="ARBA00023295"/>
    </source>
</evidence>
<evidence type="ECO:0008006" key="8">
    <source>
        <dbReference type="Google" id="ProtNLM"/>
    </source>
</evidence>
<dbReference type="SUPFAM" id="SSF75005">
    <property type="entry name" value="Arabinanase/levansucrase/invertase"/>
    <property type="match status" value="1"/>
</dbReference>
<dbReference type="GO" id="GO:0005975">
    <property type="term" value="P:carbohydrate metabolic process"/>
    <property type="evidence" value="ECO:0007669"/>
    <property type="project" value="InterPro"/>
</dbReference>
<feature type="region of interest" description="Disordered" evidence="5">
    <location>
        <begin position="1"/>
        <end position="35"/>
    </location>
</feature>
<sequence length="83" mass="9366">MRPAWRKSPEPAFKTSEANGQFGPGHNSFTTTPDGKTDVLVYHARNYREIKGDSLRDPNRHTRAQVIRWKADGTPEFGEPVAD</sequence>
<dbReference type="InterPro" id="IPR006710">
    <property type="entry name" value="Glyco_hydro_43"/>
</dbReference>
<reference evidence="6 7" key="1">
    <citation type="submission" date="2019-03" db="EMBL/GenBank/DDBJ databases">
        <title>Draft genome of Massilia hortus sp. nov., a novel bacterial species of the Oxalobacteraceae family.</title>
        <authorList>
            <person name="Peta V."/>
            <person name="Raths R."/>
            <person name="Bucking H."/>
        </authorList>
    </citation>
    <scope>NUCLEOTIDE SEQUENCE [LARGE SCALE GENOMIC DNA]</scope>
    <source>
        <strain evidence="6 7">ONC3</strain>
    </source>
</reference>
<dbReference type="Proteomes" id="UP000297258">
    <property type="component" value="Unassembled WGS sequence"/>
</dbReference>
<evidence type="ECO:0000256" key="2">
    <source>
        <dbReference type="ARBA" id="ARBA00022729"/>
    </source>
</evidence>
<evidence type="ECO:0000256" key="1">
    <source>
        <dbReference type="ARBA" id="ARBA00009865"/>
    </source>
</evidence>
<keyword evidence="3" id="KW-0378">Hydrolase</keyword>
<dbReference type="InterPro" id="IPR023296">
    <property type="entry name" value="Glyco_hydro_beta-prop_sf"/>
</dbReference>
<protein>
    <recommendedName>
        <fullName evidence="8">Non-reducing end alpha-L-arabinofuranosidase</fullName>
    </recommendedName>
</protein>
<dbReference type="OrthoDB" id="177947at2"/>